<name>A0A1H9Y082_9EURY</name>
<dbReference type="InterPro" id="IPR052713">
    <property type="entry name" value="FeoA"/>
</dbReference>
<protein>
    <submittedName>
        <fullName evidence="3">Ferrous iron transport protein A</fullName>
    </submittedName>
</protein>
<accession>A0A1H9Y082</accession>
<evidence type="ECO:0000256" key="1">
    <source>
        <dbReference type="ARBA" id="ARBA00023004"/>
    </source>
</evidence>
<dbReference type="STRING" id="1353158.SAMN04488587_0084"/>
<dbReference type="PANTHER" id="PTHR42954">
    <property type="entry name" value="FE(2+) TRANSPORT PROTEIN A"/>
    <property type="match status" value="1"/>
</dbReference>
<keyword evidence="1" id="KW-0408">Iron</keyword>
<dbReference type="InterPro" id="IPR038157">
    <property type="entry name" value="FeoA_core_dom"/>
</dbReference>
<dbReference type="RefSeq" id="WP_091687969.1">
    <property type="nucleotide sequence ID" value="NZ_CAAGSJ010000004.1"/>
</dbReference>
<dbReference type="GO" id="GO:0046914">
    <property type="term" value="F:transition metal ion binding"/>
    <property type="evidence" value="ECO:0007669"/>
    <property type="project" value="InterPro"/>
</dbReference>
<dbReference type="AlphaFoldDB" id="A0A1H9Y082"/>
<dbReference type="SUPFAM" id="SSF50037">
    <property type="entry name" value="C-terminal domain of transcriptional repressors"/>
    <property type="match status" value="1"/>
</dbReference>
<evidence type="ECO:0000313" key="3">
    <source>
        <dbReference type="EMBL" id="SES62154.1"/>
    </source>
</evidence>
<dbReference type="PANTHER" id="PTHR42954:SF2">
    <property type="entry name" value="FE(2+) TRANSPORT PROTEIN A"/>
    <property type="match status" value="1"/>
</dbReference>
<dbReference type="Proteomes" id="UP000243338">
    <property type="component" value="Unassembled WGS sequence"/>
</dbReference>
<reference evidence="4" key="1">
    <citation type="submission" date="2016-10" db="EMBL/GenBank/DDBJ databases">
        <authorList>
            <person name="Varghese N."/>
            <person name="Submissions S."/>
        </authorList>
    </citation>
    <scope>NUCLEOTIDE SEQUENCE [LARGE SCALE GENOMIC DNA]</scope>
    <source>
        <strain evidence="4">SLH 33</strain>
    </source>
</reference>
<organism evidence="3 4">
    <name type="scientific">Methanococcoides vulcani</name>
    <dbReference type="NCBI Taxonomy" id="1353158"/>
    <lineage>
        <taxon>Archaea</taxon>
        <taxon>Methanobacteriati</taxon>
        <taxon>Methanobacteriota</taxon>
        <taxon>Stenosarchaea group</taxon>
        <taxon>Methanomicrobia</taxon>
        <taxon>Methanosarcinales</taxon>
        <taxon>Methanosarcinaceae</taxon>
        <taxon>Methanococcoides</taxon>
    </lineage>
</organism>
<dbReference type="EMBL" id="FOHQ01000001">
    <property type="protein sequence ID" value="SES62154.1"/>
    <property type="molecule type" value="Genomic_DNA"/>
</dbReference>
<dbReference type="Pfam" id="PF04023">
    <property type="entry name" value="FeoA"/>
    <property type="match status" value="1"/>
</dbReference>
<dbReference type="InterPro" id="IPR008988">
    <property type="entry name" value="Transcriptional_repressor_C"/>
</dbReference>
<proteinExistence type="predicted"/>
<dbReference type="Gene3D" id="2.30.30.90">
    <property type="match status" value="1"/>
</dbReference>
<evidence type="ECO:0000313" key="4">
    <source>
        <dbReference type="Proteomes" id="UP000243338"/>
    </source>
</evidence>
<dbReference type="SMART" id="SM00899">
    <property type="entry name" value="FeoA"/>
    <property type="match status" value="1"/>
</dbReference>
<dbReference type="InterPro" id="IPR007167">
    <property type="entry name" value="Fe-transptr_FeoA-like"/>
</dbReference>
<sequence length="79" mass="8447">MSETTLNLLEPGSKAKVIQITGRGSARRRILDMGMVPGAEIEVIGKAPMGDPLEFLVKGYNLSLRKAEAELIVVQPLGA</sequence>
<gene>
    <name evidence="3" type="ORF">SAMN04488587_0084</name>
</gene>
<keyword evidence="4" id="KW-1185">Reference proteome</keyword>
<dbReference type="OrthoDB" id="87327at2157"/>
<feature type="domain" description="Ferrous iron transporter FeoA-like" evidence="2">
    <location>
        <begin position="4"/>
        <end position="76"/>
    </location>
</feature>
<evidence type="ECO:0000259" key="2">
    <source>
        <dbReference type="SMART" id="SM00899"/>
    </source>
</evidence>